<dbReference type="EMBL" id="QGNW01001881">
    <property type="protein sequence ID" value="RVW28704.1"/>
    <property type="molecule type" value="Genomic_DNA"/>
</dbReference>
<protein>
    <submittedName>
        <fullName evidence="2">Uncharacterized protein</fullName>
    </submittedName>
</protein>
<comment type="caution">
    <text evidence="2">The sequence shown here is derived from an EMBL/GenBank/DDBJ whole genome shotgun (WGS) entry which is preliminary data.</text>
</comment>
<name>A0A438CZR8_VITVI</name>
<dbReference type="PANTHER" id="PTHR34198:SF1">
    <property type="entry name" value="OS01G0104300 PROTEIN"/>
    <property type="match status" value="1"/>
</dbReference>
<reference evidence="2 3" key="1">
    <citation type="journal article" date="2018" name="PLoS Genet.">
        <title>Population sequencing reveals clonal diversity and ancestral inbreeding in the grapevine cultivar Chardonnay.</title>
        <authorList>
            <person name="Roach M.J."/>
            <person name="Johnson D.L."/>
            <person name="Bohlmann J."/>
            <person name="van Vuuren H.J."/>
            <person name="Jones S.J."/>
            <person name="Pretorius I.S."/>
            <person name="Schmidt S.A."/>
            <person name="Borneman A.R."/>
        </authorList>
    </citation>
    <scope>NUCLEOTIDE SEQUENCE [LARGE SCALE GENOMIC DNA]</scope>
    <source>
        <strain evidence="3">cv. Chardonnay</strain>
        <tissue evidence="2">Leaf</tissue>
    </source>
</reference>
<dbReference type="AlphaFoldDB" id="A0A438CZR8"/>
<dbReference type="PANTHER" id="PTHR34198">
    <property type="entry name" value="OS01G0175100 PROTEIN"/>
    <property type="match status" value="1"/>
</dbReference>
<accession>A0A438CZR8</accession>
<dbReference type="Proteomes" id="UP000288805">
    <property type="component" value="Unassembled WGS sequence"/>
</dbReference>
<feature type="region of interest" description="Disordered" evidence="1">
    <location>
        <begin position="52"/>
        <end position="72"/>
    </location>
</feature>
<evidence type="ECO:0000256" key="1">
    <source>
        <dbReference type="SAM" id="MobiDB-lite"/>
    </source>
</evidence>
<sequence length="119" mass="13200">MASTLSVFNPTGIRASAVSGPRKLDQNRRRASQPTWWSPIFGWSSDPDYIVGESAEKSAGAQEGKDSETARSRSRFTLGCFTEEKAKQLRRKTMESASFHDIMYHSSIASRLASDVPEL</sequence>
<proteinExistence type="predicted"/>
<evidence type="ECO:0000313" key="3">
    <source>
        <dbReference type="Proteomes" id="UP000288805"/>
    </source>
</evidence>
<organism evidence="2 3">
    <name type="scientific">Vitis vinifera</name>
    <name type="common">Grape</name>
    <dbReference type="NCBI Taxonomy" id="29760"/>
    <lineage>
        <taxon>Eukaryota</taxon>
        <taxon>Viridiplantae</taxon>
        <taxon>Streptophyta</taxon>
        <taxon>Embryophyta</taxon>
        <taxon>Tracheophyta</taxon>
        <taxon>Spermatophyta</taxon>
        <taxon>Magnoliopsida</taxon>
        <taxon>eudicotyledons</taxon>
        <taxon>Gunneridae</taxon>
        <taxon>Pentapetalae</taxon>
        <taxon>rosids</taxon>
        <taxon>Vitales</taxon>
        <taxon>Vitaceae</taxon>
        <taxon>Viteae</taxon>
        <taxon>Vitis</taxon>
    </lineage>
</organism>
<gene>
    <name evidence="2" type="ORF">CK203_083306</name>
</gene>
<evidence type="ECO:0000313" key="2">
    <source>
        <dbReference type="EMBL" id="RVW28704.1"/>
    </source>
</evidence>